<organism evidence="1 2">
    <name type="scientific">Pluteus cervinus</name>
    <dbReference type="NCBI Taxonomy" id="181527"/>
    <lineage>
        <taxon>Eukaryota</taxon>
        <taxon>Fungi</taxon>
        <taxon>Dikarya</taxon>
        <taxon>Basidiomycota</taxon>
        <taxon>Agaricomycotina</taxon>
        <taxon>Agaricomycetes</taxon>
        <taxon>Agaricomycetidae</taxon>
        <taxon>Agaricales</taxon>
        <taxon>Pluteineae</taxon>
        <taxon>Pluteaceae</taxon>
        <taxon>Pluteus</taxon>
    </lineage>
</organism>
<sequence>MAGRDSATNQSSNDNNASNIRGDGNRVHTGSSSRSNVTNKDRYFNENTYNGSYTQNNGIQNNANSGGSISIGHQNLNQGSNERDESVDSRRGGWNDNKAASAPARAPPPHQNQYQNPAQYPDTPMQPGPYPGQFYPQNQFMPPPNSYPLPPGYGGYYRPEFYPPNRYGGQFSQPYPPFPQYQHQPQAQQQPPPAQPQGPVPPQGYPYPYGAYPQFGRDEAPAQHDRPAMDR</sequence>
<reference evidence="1 2" key="1">
    <citation type="journal article" date="2019" name="Nat. Ecol. Evol.">
        <title>Megaphylogeny resolves global patterns of mushroom evolution.</title>
        <authorList>
            <person name="Varga T."/>
            <person name="Krizsan K."/>
            <person name="Foldi C."/>
            <person name="Dima B."/>
            <person name="Sanchez-Garcia M."/>
            <person name="Sanchez-Ramirez S."/>
            <person name="Szollosi G.J."/>
            <person name="Szarkandi J.G."/>
            <person name="Papp V."/>
            <person name="Albert L."/>
            <person name="Andreopoulos W."/>
            <person name="Angelini C."/>
            <person name="Antonin V."/>
            <person name="Barry K.W."/>
            <person name="Bougher N.L."/>
            <person name="Buchanan P."/>
            <person name="Buyck B."/>
            <person name="Bense V."/>
            <person name="Catcheside P."/>
            <person name="Chovatia M."/>
            <person name="Cooper J."/>
            <person name="Damon W."/>
            <person name="Desjardin D."/>
            <person name="Finy P."/>
            <person name="Geml J."/>
            <person name="Haridas S."/>
            <person name="Hughes K."/>
            <person name="Justo A."/>
            <person name="Karasinski D."/>
            <person name="Kautmanova I."/>
            <person name="Kiss B."/>
            <person name="Kocsube S."/>
            <person name="Kotiranta H."/>
            <person name="LaButti K.M."/>
            <person name="Lechner B.E."/>
            <person name="Liimatainen K."/>
            <person name="Lipzen A."/>
            <person name="Lukacs Z."/>
            <person name="Mihaltcheva S."/>
            <person name="Morgado L.N."/>
            <person name="Niskanen T."/>
            <person name="Noordeloos M.E."/>
            <person name="Ohm R.A."/>
            <person name="Ortiz-Santana B."/>
            <person name="Ovrebo C."/>
            <person name="Racz N."/>
            <person name="Riley R."/>
            <person name="Savchenko A."/>
            <person name="Shiryaev A."/>
            <person name="Soop K."/>
            <person name="Spirin V."/>
            <person name="Szebenyi C."/>
            <person name="Tomsovsky M."/>
            <person name="Tulloss R.E."/>
            <person name="Uehling J."/>
            <person name="Grigoriev I.V."/>
            <person name="Vagvolgyi C."/>
            <person name="Papp T."/>
            <person name="Martin F.M."/>
            <person name="Miettinen O."/>
            <person name="Hibbett D.S."/>
            <person name="Nagy L.G."/>
        </authorList>
    </citation>
    <scope>NUCLEOTIDE SEQUENCE [LARGE SCALE GENOMIC DNA]</scope>
    <source>
        <strain evidence="1 2">NL-1719</strain>
    </source>
</reference>
<proteinExistence type="predicted"/>
<evidence type="ECO:0000313" key="1">
    <source>
        <dbReference type="EMBL" id="TFK73702.1"/>
    </source>
</evidence>
<keyword evidence="2" id="KW-1185">Reference proteome</keyword>
<name>A0ACD3B9M7_9AGAR</name>
<gene>
    <name evidence="1" type="ORF">BDN72DRAFT_893666</name>
</gene>
<accession>A0ACD3B9M7</accession>
<protein>
    <submittedName>
        <fullName evidence="1">Uncharacterized protein</fullName>
    </submittedName>
</protein>
<dbReference type="EMBL" id="ML208273">
    <property type="protein sequence ID" value="TFK73702.1"/>
    <property type="molecule type" value="Genomic_DNA"/>
</dbReference>
<dbReference type="Proteomes" id="UP000308600">
    <property type="component" value="Unassembled WGS sequence"/>
</dbReference>
<evidence type="ECO:0000313" key="2">
    <source>
        <dbReference type="Proteomes" id="UP000308600"/>
    </source>
</evidence>